<feature type="non-terminal residue" evidence="10">
    <location>
        <position position="185"/>
    </location>
</feature>
<organism evidence="10 11">
    <name type="scientific">Erysiphe pulchra</name>
    <dbReference type="NCBI Taxonomy" id="225359"/>
    <lineage>
        <taxon>Eukaryota</taxon>
        <taxon>Fungi</taxon>
        <taxon>Dikarya</taxon>
        <taxon>Ascomycota</taxon>
        <taxon>Pezizomycotina</taxon>
        <taxon>Leotiomycetes</taxon>
        <taxon>Erysiphales</taxon>
        <taxon>Erysiphaceae</taxon>
        <taxon>Erysiphe</taxon>
    </lineage>
</organism>
<evidence type="ECO:0000256" key="4">
    <source>
        <dbReference type="ARBA" id="ARBA00011458"/>
    </source>
</evidence>
<dbReference type="Proteomes" id="UP000237438">
    <property type="component" value="Unassembled WGS sequence"/>
</dbReference>
<dbReference type="Gene3D" id="1.10.8.50">
    <property type="match status" value="1"/>
</dbReference>
<reference evidence="10 11" key="1">
    <citation type="submission" date="2017-10" db="EMBL/GenBank/DDBJ databases">
        <title>Development of genomic resources for the powdery mildew, Erysiphe pulchra.</title>
        <authorList>
            <person name="Wadl P.A."/>
            <person name="Mack B.M."/>
            <person name="Moore G."/>
            <person name="Beltz S.B."/>
        </authorList>
    </citation>
    <scope>NUCLEOTIDE SEQUENCE [LARGE SCALE GENOMIC DNA]</scope>
    <source>
        <strain evidence="10">Cflorida</strain>
    </source>
</reference>
<dbReference type="InterPro" id="IPR036967">
    <property type="entry name" value="Ribosomal_uS11_sf"/>
</dbReference>
<dbReference type="HAMAP" id="MF_00251">
    <property type="entry name" value="Ribosomal_bL36"/>
    <property type="match status" value="1"/>
</dbReference>
<dbReference type="SUPFAM" id="SSF53137">
    <property type="entry name" value="Translational machinery components"/>
    <property type="match status" value="1"/>
</dbReference>
<dbReference type="PANTHER" id="PTHR10871">
    <property type="entry name" value="30S RIBOSOMAL PROTEIN S13/40S RIBOSOMAL PROTEIN S18"/>
    <property type="match status" value="1"/>
</dbReference>
<evidence type="ECO:0000256" key="5">
    <source>
        <dbReference type="ARBA" id="ARBA00022730"/>
    </source>
</evidence>
<name>A0A2S4PHW9_9PEZI</name>
<dbReference type="GO" id="GO:0006412">
    <property type="term" value="P:translation"/>
    <property type="evidence" value="ECO:0007669"/>
    <property type="project" value="InterPro"/>
</dbReference>
<comment type="caution">
    <text evidence="10">The sequence shown here is derived from an EMBL/GenBank/DDBJ whole genome shotgun (WGS) entry which is preliminary data.</text>
</comment>
<dbReference type="PANTHER" id="PTHR10871:SF1">
    <property type="entry name" value="SMALL RIBOSOMAL SUBUNIT PROTEIN US13M"/>
    <property type="match status" value="1"/>
</dbReference>
<accession>A0A2S4PHW9</accession>
<dbReference type="PROSITE" id="PS00828">
    <property type="entry name" value="RIBOSOMAL_L36"/>
    <property type="match status" value="1"/>
</dbReference>
<proteinExistence type="inferred from homology"/>
<dbReference type="InterPro" id="IPR001892">
    <property type="entry name" value="Ribosomal_uS13"/>
</dbReference>
<sequence length="185" mass="20684">MKVRASVKQLCRHCKIIKRHGVVRVICSTDPKHKQRQVARIAGINIADHKHTVIALTSIYGIGIKRSQSICEMTGIAKNVKLSELSETQIDTLRDAVAKFVVEGDLRREVTLSIKRLIDLSTYRGLRHRRGLPVRGQRTKTNARTRKGPHGVAHIHASFNNTIVTITDRQGNTLSWATAGHSGFR</sequence>
<keyword evidence="5" id="KW-0699">rRNA-binding</keyword>
<dbReference type="GO" id="GO:0005829">
    <property type="term" value="C:cytosol"/>
    <property type="evidence" value="ECO:0007669"/>
    <property type="project" value="TreeGrafter"/>
</dbReference>
<dbReference type="PROSITE" id="PS00646">
    <property type="entry name" value="RIBOSOMAL_S13_1"/>
    <property type="match status" value="1"/>
</dbReference>
<dbReference type="GO" id="GO:0015935">
    <property type="term" value="C:small ribosomal subunit"/>
    <property type="evidence" value="ECO:0007669"/>
    <property type="project" value="TreeGrafter"/>
</dbReference>
<keyword evidence="7 9" id="KW-0689">Ribosomal protein</keyword>
<dbReference type="InterPro" id="IPR035977">
    <property type="entry name" value="Ribosomal_bL36_sp"/>
</dbReference>
<dbReference type="Gene3D" id="4.10.910.10">
    <property type="entry name" value="30s ribosomal protein s13, domain 2"/>
    <property type="match status" value="1"/>
</dbReference>
<dbReference type="FunFam" id="1.10.8.50:FF:000001">
    <property type="entry name" value="30S ribosomal protein S13"/>
    <property type="match status" value="1"/>
</dbReference>
<evidence type="ECO:0000256" key="1">
    <source>
        <dbReference type="ARBA" id="ARBA00006194"/>
    </source>
</evidence>
<dbReference type="PROSITE" id="PS50159">
    <property type="entry name" value="RIBOSOMAL_S13_2"/>
    <property type="match status" value="1"/>
</dbReference>
<protein>
    <recommendedName>
        <fullName evidence="9">Ribosomal protein</fullName>
    </recommendedName>
</protein>
<dbReference type="Pfam" id="PF00416">
    <property type="entry name" value="Ribosomal_S13"/>
    <property type="match status" value="1"/>
</dbReference>
<keyword evidence="8 9" id="KW-0687">Ribonucleoprotein</keyword>
<dbReference type="OrthoDB" id="525520at2759"/>
<dbReference type="GO" id="GO:0003735">
    <property type="term" value="F:structural constituent of ribosome"/>
    <property type="evidence" value="ECO:0007669"/>
    <property type="project" value="InterPro"/>
</dbReference>
<dbReference type="FunFam" id="4.10.910.10:FF:000001">
    <property type="entry name" value="30S ribosomal protein S13"/>
    <property type="match status" value="1"/>
</dbReference>
<dbReference type="STRING" id="225359.A0A2S4PHW9"/>
<evidence type="ECO:0000256" key="7">
    <source>
        <dbReference type="ARBA" id="ARBA00022980"/>
    </source>
</evidence>
<comment type="subunit">
    <text evidence="4">Part of the 30S ribosomal subunit.</text>
</comment>
<keyword evidence="6" id="KW-0694">RNA-binding</keyword>
<dbReference type="EMBL" id="PEDP01010446">
    <property type="protein sequence ID" value="POS81630.1"/>
    <property type="molecule type" value="Genomic_DNA"/>
</dbReference>
<dbReference type="NCBIfam" id="TIGR01022">
    <property type="entry name" value="rpmJ_bact"/>
    <property type="match status" value="1"/>
</dbReference>
<dbReference type="HAMAP" id="MF_01315">
    <property type="entry name" value="Ribosomal_uS13"/>
    <property type="match status" value="1"/>
</dbReference>
<evidence type="ECO:0000313" key="10">
    <source>
        <dbReference type="EMBL" id="POS81630.1"/>
    </source>
</evidence>
<dbReference type="Pfam" id="PF00411">
    <property type="entry name" value="Ribosomal_S11"/>
    <property type="match status" value="1"/>
</dbReference>
<dbReference type="InterPro" id="IPR018269">
    <property type="entry name" value="Ribosomal_uS13_CS"/>
</dbReference>
<dbReference type="InterPro" id="IPR010979">
    <property type="entry name" value="Ribosomal_uS13-like_H2TH"/>
</dbReference>
<dbReference type="SUPFAM" id="SSF46946">
    <property type="entry name" value="S13-like H2TH domain"/>
    <property type="match status" value="1"/>
</dbReference>
<dbReference type="InterPro" id="IPR001971">
    <property type="entry name" value="Ribosomal_uS11"/>
</dbReference>
<comment type="similarity">
    <text evidence="2 9">Belongs to the bacterial ribosomal protein bL36 family.</text>
</comment>
<dbReference type="SUPFAM" id="SSF57840">
    <property type="entry name" value="Ribosomal protein L36"/>
    <property type="match status" value="1"/>
</dbReference>
<evidence type="ECO:0000256" key="9">
    <source>
        <dbReference type="RuleBase" id="RU000570"/>
    </source>
</evidence>
<dbReference type="InterPro" id="IPR027437">
    <property type="entry name" value="Rbsml_uS13_C"/>
</dbReference>
<evidence type="ECO:0000256" key="2">
    <source>
        <dbReference type="ARBA" id="ARBA00007645"/>
    </source>
</evidence>
<comment type="similarity">
    <text evidence="1">Belongs to the universal ribosomal protein uS11 family.</text>
</comment>
<dbReference type="NCBIfam" id="TIGR03631">
    <property type="entry name" value="uS13_bact"/>
    <property type="match status" value="1"/>
</dbReference>
<dbReference type="InterPro" id="IPR000473">
    <property type="entry name" value="Ribosomal_bL36"/>
</dbReference>
<dbReference type="GO" id="GO:0019843">
    <property type="term" value="F:rRNA binding"/>
    <property type="evidence" value="ECO:0007669"/>
    <property type="project" value="UniProtKB-KW"/>
</dbReference>
<evidence type="ECO:0000256" key="6">
    <source>
        <dbReference type="ARBA" id="ARBA00022884"/>
    </source>
</evidence>
<gene>
    <name evidence="10" type="ORF">EPUL_005773</name>
</gene>
<comment type="similarity">
    <text evidence="3">Belongs to the universal ribosomal protein uS13 family.</text>
</comment>
<evidence type="ECO:0000313" key="11">
    <source>
        <dbReference type="Proteomes" id="UP000237438"/>
    </source>
</evidence>
<dbReference type="Gene3D" id="3.30.420.80">
    <property type="entry name" value="Ribosomal protein S11"/>
    <property type="match status" value="1"/>
</dbReference>
<evidence type="ECO:0000256" key="8">
    <source>
        <dbReference type="ARBA" id="ARBA00023274"/>
    </source>
</evidence>
<dbReference type="InterPro" id="IPR019980">
    <property type="entry name" value="Ribosomal_uS13_bac-type"/>
</dbReference>
<dbReference type="AlphaFoldDB" id="A0A2S4PHW9"/>
<dbReference type="Pfam" id="PF00444">
    <property type="entry name" value="Ribosomal_L36"/>
    <property type="match status" value="1"/>
</dbReference>
<keyword evidence="11" id="KW-1185">Reference proteome</keyword>
<evidence type="ECO:0000256" key="3">
    <source>
        <dbReference type="ARBA" id="ARBA00008080"/>
    </source>
</evidence>